<name>A0A426XPG0_ENSVE</name>
<proteinExistence type="predicted"/>
<organism evidence="2 3">
    <name type="scientific">Ensete ventricosum</name>
    <name type="common">Abyssinian banana</name>
    <name type="synonym">Musa ensete</name>
    <dbReference type="NCBI Taxonomy" id="4639"/>
    <lineage>
        <taxon>Eukaryota</taxon>
        <taxon>Viridiplantae</taxon>
        <taxon>Streptophyta</taxon>
        <taxon>Embryophyta</taxon>
        <taxon>Tracheophyta</taxon>
        <taxon>Spermatophyta</taxon>
        <taxon>Magnoliopsida</taxon>
        <taxon>Liliopsida</taxon>
        <taxon>Zingiberales</taxon>
        <taxon>Musaceae</taxon>
        <taxon>Ensete</taxon>
    </lineage>
</organism>
<feature type="region of interest" description="Disordered" evidence="1">
    <location>
        <begin position="1"/>
        <end position="26"/>
    </location>
</feature>
<gene>
    <name evidence="2" type="ORF">B296_00052802</name>
</gene>
<evidence type="ECO:0000256" key="1">
    <source>
        <dbReference type="SAM" id="MobiDB-lite"/>
    </source>
</evidence>
<reference evidence="2 3" key="1">
    <citation type="journal article" date="2014" name="Agronomy (Basel)">
        <title>A Draft Genome Sequence for Ensete ventricosum, the Drought-Tolerant Tree Against Hunger.</title>
        <authorList>
            <person name="Harrison J."/>
            <person name="Moore K.A."/>
            <person name="Paszkiewicz K."/>
            <person name="Jones T."/>
            <person name="Grant M."/>
            <person name="Ambacheew D."/>
            <person name="Muzemil S."/>
            <person name="Studholme D.J."/>
        </authorList>
    </citation>
    <scope>NUCLEOTIDE SEQUENCE [LARGE SCALE GENOMIC DNA]</scope>
</reference>
<comment type="caution">
    <text evidence="2">The sequence shown here is derived from an EMBL/GenBank/DDBJ whole genome shotgun (WGS) entry which is preliminary data.</text>
</comment>
<dbReference type="EMBL" id="AMZH03018671">
    <property type="protein sequence ID" value="RRT41312.1"/>
    <property type="molecule type" value="Genomic_DNA"/>
</dbReference>
<dbReference type="Proteomes" id="UP000287651">
    <property type="component" value="Unassembled WGS sequence"/>
</dbReference>
<protein>
    <submittedName>
        <fullName evidence="2">Uncharacterized protein</fullName>
    </submittedName>
</protein>
<evidence type="ECO:0000313" key="2">
    <source>
        <dbReference type="EMBL" id="RRT41312.1"/>
    </source>
</evidence>
<sequence length="86" mass="9489">MIGAIELQPDDGPRSSLSIRSGSDDAVGSHREFARRFAEGFGKITGNMKGDHREKTRRLTARMSEATELPEVGSKLSLWSLKCCNH</sequence>
<evidence type="ECO:0000313" key="3">
    <source>
        <dbReference type="Proteomes" id="UP000287651"/>
    </source>
</evidence>
<dbReference type="AlphaFoldDB" id="A0A426XPG0"/>
<accession>A0A426XPG0</accession>